<name>A0A399J8T0_9MICC</name>
<evidence type="ECO:0000313" key="4">
    <source>
        <dbReference type="Proteomes" id="UP000265419"/>
    </source>
</evidence>
<keyword evidence="2" id="KW-1133">Transmembrane helix</keyword>
<comment type="caution">
    <text evidence="3">The sequence shown here is derived from an EMBL/GenBank/DDBJ whole genome shotgun (WGS) entry which is preliminary data.</text>
</comment>
<evidence type="ECO:0000256" key="2">
    <source>
        <dbReference type="SAM" id="Phobius"/>
    </source>
</evidence>
<proteinExistence type="predicted"/>
<sequence>MVLRAGVPGVGTPWDPSTAARAGDDFAPFLDLLNAALPALMAASAALAVAALMRRTAGRRRRRRWDLSLVRSGGLAAGVVIHADFAGLTAHASAGGAETARVLESRGLRAIAAIDGAREGLRSRPEAAYGGPLGEVAGLVAAFETESAALAALAGTPEAPRSAAPTEARTGAILDAARPFRVRPESAASAGPGGASVPVSPAEVEAGERRWSRARAELEADLSERQRRAFADRTARSLDPSWRPGGILAAFRNAAAAADVAADPTRRACDRAAAVEAARSRLANADAALALAGADAVADGEAAQATARAEGAEAMSAAIAHDRIRSNVRRPSQGGVDEPPLHQSAPEFLAASLLLGGLVLAGLGGLAGVAISAFLSEVGAAWLGERNGPWAGALLGLLLATGAIVATALGLAWREGGRLADSALRTRRRGEAEELRRRLDRISLLGEDLDLAAVSRDRNSGRGDGARARAVVELEHVQLLRRVASVEHLPGTDLVGEDVEADLAEVRERLGRIEAVAAERLGVPLGPESAPRG</sequence>
<keyword evidence="4" id="KW-1185">Reference proteome</keyword>
<feature type="compositionally biased region" description="Low complexity" evidence="1">
    <location>
        <begin position="186"/>
        <end position="202"/>
    </location>
</feature>
<feature type="region of interest" description="Disordered" evidence="1">
    <location>
        <begin position="183"/>
        <end position="203"/>
    </location>
</feature>
<evidence type="ECO:0000313" key="3">
    <source>
        <dbReference type="EMBL" id="RII41971.1"/>
    </source>
</evidence>
<feature type="transmembrane region" description="Helical" evidence="2">
    <location>
        <begin position="390"/>
        <end position="413"/>
    </location>
</feature>
<dbReference type="AlphaFoldDB" id="A0A399J8T0"/>
<protein>
    <submittedName>
        <fullName evidence="3">Uncharacterized protein</fullName>
    </submittedName>
</protein>
<feature type="transmembrane region" description="Helical" evidence="2">
    <location>
        <begin position="348"/>
        <end position="375"/>
    </location>
</feature>
<accession>A0A399J8T0</accession>
<organism evidence="3 4">
    <name type="scientific">Galactobacter valiniphilus</name>
    <dbReference type="NCBI Taxonomy" id="2676122"/>
    <lineage>
        <taxon>Bacteria</taxon>
        <taxon>Bacillati</taxon>
        <taxon>Actinomycetota</taxon>
        <taxon>Actinomycetes</taxon>
        <taxon>Micrococcales</taxon>
        <taxon>Micrococcaceae</taxon>
        <taxon>Galactobacter</taxon>
    </lineage>
</organism>
<keyword evidence="2" id="KW-0812">Transmembrane</keyword>
<reference evidence="3 4" key="1">
    <citation type="submission" date="2018-07" db="EMBL/GenBank/DDBJ databases">
        <title>Arthrobacter sp. nov., isolated from raw cow's milk with high bacterial count.</title>
        <authorList>
            <person name="Hahne J."/>
            <person name="Isele D."/>
            <person name="Lipski A."/>
        </authorList>
    </citation>
    <scope>NUCLEOTIDE SEQUENCE [LARGE SCALE GENOMIC DNA]</scope>
    <source>
        <strain evidence="3 4">JZ R-35</strain>
    </source>
</reference>
<keyword evidence="2" id="KW-0472">Membrane</keyword>
<dbReference type="Proteomes" id="UP000265419">
    <property type="component" value="Unassembled WGS sequence"/>
</dbReference>
<dbReference type="EMBL" id="QQXK01000018">
    <property type="protein sequence ID" value="RII41971.1"/>
    <property type="molecule type" value="Genomic_DNA"/>
</dbReference>
<evidence type="ECO:0000256" key="1">
    <source>
        <dbReference type="SAM" id="MobiDB-lite"/>
    </source>
</evidence>
<gene>
    <name evidence="3" type="ORF">DWB68_09945</name>
</gene>
<feature type="transmembrane region" description="Helical" evidence="2">
    <location>
        <begin position="35"/>
        <end position="53"/>
    </location>
</feature>